<dbReference type="PATRIC" id="fig|571915.4.peg.86"/>
<organism evidence="2 3">
    <name type="scientific">Corynebacterium mustelae</name>
    <dbReference type="NCBI Taxonomy" id="571915"/>
    <lineage>
        <taxon>Bacteria</taxon>
        <taxon>Bacillati</taxon>
        <taxon>Actinomycetota</taxon>
        <taxon>Actinomycetes</taxon>
        <taxon>Mycobacteriales</taxon>
        <taxon>Corynebacteriaceae</taxon>
        <taxon>Corynebacterium</taxon>
    </lineage>
</organism>
<reference evidence="2 3" key="1">
    <citation type="journal article" date="2015" name="Genome Announc.">
        <title>Complete Genome Sequence of the Type Strain Corynebacterium mustelae DSM 45274, Isolated from Various Tissues of a Male Ferret with Lethal Sepsis.</title>
        <authorList>
            <person name="Ruckert C."/>
            <person name="Eimer J."/>
            <person name="Winkler A."/>
            <person name="Tauch A."/>
        </authorList>
    </citation>
    <scope>NUCLEOTIDE SEQUENCE [LARGE SCALE GENOMIC DNA]</scope>
    <source>
        <strain evidence="2 3">DSM 45274</strain>
    </source>
</reference>
<accession>A0A0G3GV93</accession>
<dbReference type="Proteomes" id="UP000035199">
    <property type="component" value="Chromosome"/>
</dbReference>
<proteinExistence type="predicted"/>
<dbReference type="STRING" id="571915.CMUST_00415"/>
<reference evidence="3" key="2">
    <citation type="submission" date="2015-05" db="EMBL/GenBank/DDBJ databases">
        <title>Complete genome sequence of Corynebacterium mustelae DSM 45274, isolated from various tissues of a male ferret with lethal sepsis.</title>
        <authorList>
            <person name="Ruckert C."/>
            <person name="Albersmeier A."/>
            <person name="Winkler A."/>
            <person name="Tauch A."/>
        </authorList>
    </citation>
    <scope>NUCLEOTIDE SEQUENCE [LARGE SCALE GENOMIC DNA]</scope>
    <source>
        <strain evidence="3">DSM 45274</strain>
    </source>
</reference>
<keyword evidence="1" id="KW-1133">Transmembrane helix</keyword>
<feature type="transmembrane region" description="Helical" evidence="1">
    <location>
        <begin position="12"/>
        <end position="33"/>
    </location>
</feature>
<dbReference type="GO" id="GO:0005975">
    <property type="term" value="P:carbohydrate metabolic process"/>
    <property type="evidence" value="ECO:0007669"/>
    <property type="project" value="UniProtKB-ARBA"/>
</dbReference>
<dbReference type="Gene3D" id="2.60.40.10">
    <property type="entry name" value="Immunoglobulins"/>
    <property type="match status" value="1"/>
</dbReference>
<keyword evidence="3" id="KW-1185">Reference proteome</keyword>
<evidence type="ECO:0000313" key="3">
    <source>
        <dbReference type="Proteomes" id="UP000035199"/>
    </source>
</evidence>
<protein>
    <recommendedName>
        <fullName evidence="4">Prealbumin-like fold domain-containing protein</fullName>
    </recommendedName>
</protein>
<sequence length="289" mass="31280">MNGWLLTHKKSTLFTVGISIVCVMIIAVFQTSIAPFVQATNIVTGPARLDCTHQPSTAILPEAIDLKVHLPKENPYDSQAQRNPRPLGGYAVRIQRFSDATLTDIEKLHNNYSVTTALAGPSSVFEETISTVTDADGVAQATGLVPGLYLLSVDAPAGIDETDTRDMQSAHLDEANDRQHVQHMRRIVDVEPQLVILPTISEECLWNDSVEVFVKPKVMAAPSSISFPDPLGENPANLESHPVPSISSPSSLARTGANSAIVVAIGLLVSIVGMVVLFTRKRTDPKDWR</sequence>
<evidence type="ECO:0000256" key="1">
    <source>
        <dbReference type="SAM" id="Phobius"/>
    </source>
</evidence>
<dbReference type="InterPro" id="IPR013783">
    <property type="entry name" value="Ig-like_fold"/>
</dbReference>
<keyword evidence="1" id="KW-0812">Transmembrane</keyword>
<evidence type="ECO:0000313" key="2">
    <source>
        <dbReference type="EMBL" id="AKK04440.1"/>
    </source>
</evidence>
<feature type="transmembrane region" description="Helical" evidence="1">
    <location>
        <begin position="260"/>
        <end position="279"/>
    </location>
</feature>
<dbReference type="EMBL" id="CP011542">
    <property type="protein sequence ID" value="AKK04440.1"/>
    <property type="molecule type" value="Genomic_DNA"/>
</dbReference>
<name>A0A0G3GV93_9CORY</name>
<gene>
    <name evidence="2" type="ORF">CMUST_00415</name>
</gene>
<dbReference type="NCBIfam" id="TIGR01167">
    <property type="entry name" value="LPXTG_anchor"/>
    <property type="match status" value="1"/>
</dbReference>
<dbReference type="KEGG" id="cmv:CMUST_00415"/>
<keyword evidence="1" id="KW-0472">Membrane</keyword>
<dbReference type="AlphaFoldDB" id="A0A0G3GV93"/>
<evidence type="ECO:0008006" key="4">
    <source>
        <dbReference type="Google" id="ProtNLM"/>
    </source>
</evidence>